<protein>
    <recommendedName>
        <fullName evidence="2">Polysaccharide lyase 8 N-terminal alpha-helical domain-containing protein</fullName>
    </recommendedName>
</protein>
<comment type="caution">
    <text evidence="3">The sequence shown here is derived from an EMBL/GenBank/DDBJ whole genome shotgun (WGS) entry which is preliminary data.</text>
</comment>
<feature type="compositionally biased region" description="Low complexity" evidence="1">
    <location>
        <begin position="151"/>
        <end position="194"/>
    </location>
</feature>
<accession>A0A0W7X252</accession>
<feature type="region of interest" description="Disordered" evidence="1">
    <location>
        <begin position="138"/>
        <end position="194"/>
    </location>
</feature>
<dbReference type="InterPro" id="IPR038970">
    <property type="entry name" value="Lyase_8"/>
</dbReference>
<proteinExistence type="predicted"/>
<dbReference type="SUPFAM" id="SSF48230">
    <property type="entry name" value="Chondroitin AC/alginate lyase"/>
    <property type="match status" value="1"/>
</dbReference>
<dbReference type="PANTHER" id="PTHR38481:SF1">
    <property type="entry name" value="HYALURONATE LYASE"/>
    <property type="match status" value="1"/>
</dbReference>
<feature type="domain" description="Polysaccharide lyase 8 N-terminal alpha-helical" evidence="2">
    <location>
        <begin position="1"/>
        <end position="137"/>
    </location>
</feature>
<dbReference type="PANTHER" id="PTHR38481">
    <property type="entry name" value="HYALURONATE LYASE"/>
    <property type="match status" value="1"/>
</dbReference>
<sequence>MLMYEALSAEQTSRFCAAVDHFVPDSAVASYSGTSIGANRVDLCRGLALRGVVGADAAKLALARDALSPVFPYGTSGDGLHADGSFIQHTTVPYTGSYGAVLLGGLGLLLALLDGSRWEVRDGGKEIVLDAVEGAWALPSPPAPRGRGRSRTPAGPTSAGTAAMSSPAARRSAPCASSAPAGGATSTRAAAPRR</sequence>
<organism evidence="3 4">
    <name type="scientific">Streptomyces silvensis</name>
    <dbReference type="NCBI Taxonomy" id="1765722"/>
    <lineage>
        <taxon>Bacteria</taxon>
        <taxon>Bacillati</taxon>
        <taxon>Actinomycetota</taxon>
        <taxon>Actinomycetes</taxon>
        <taxon>Kitasatosporales</taxon>
        <taxon>Streptomycetaceae</taxon>
        <taxon>Streptomyces</taxon>
    </lineage>
</organism>
<evidence type="ECO:0000259" key="2">
    <source>
        <dbReference type="Pfam" id="PF08124"/>
    </source>
</evidence>
<dbReference type="InterPro" id="IPR012970">
    <property type="entry name" value="Lyase_8_alpha_N"/>
</dbReference>
<evidence type="ECO:0000313" key="3">
    <source>
        <dbReference type="EMBL" id="KUF16918.1"/>
    </source>
</evidence>
<keyword evidence="4" id="KW-1185">Reference proteome</keyword>
<evidence type="ECO:0000313" key="4">
    <source>
        <dbReference type="Proteomes" id="UP000054804"/>
    </source>
</evidence>
<reference evidence="3 4" key="1">
    <citation type="submission" date="2015-12" db="EMBL/GenBank/DDBJ databases">
        <title>Draft genome sequence of Streptomyces silvensis ATCC 53525, a producer of novel hormone antagonists.</title>
        <authorList>
            <person name="Johnston C.W."/>
            <person name="Li Y."/>
            <person name="Magarvey N.A."/>
        </authorList>
    </citation>
    <scope>NUCLEOTIDE SEQUENCE [LARGE SCALE GENOMIC DNA]</scope>
    <source>
        <strain evidence="3 4">ATCC 53525</strain>
    </source>
</reference>
<dbReference type="InterPro" id="IPR008929">
    <property type="entry name" value="Chondroitin_lyas"/>
</dbReference>
<gene>
    <name evidence="3" type="ORF">AT728_23595</name>
</gene>
<dbReference type="EMBL" id="LOCL01000035">
    <property type="protein sequence ID" value="KUF16918.1"/>
    <property type="molecule type" value="Genomic_DNA"/>
</dbReference>
<name>A0A0W7X252_9ACTN</name>
<dbReference type="Gene3D" id="1.50.10.100">
    <property type="entry name" value="Chondroitin AC/alginate lyase"/>
    <property type="match status" value="1"/>
</dbReference>
<dbReference type="GO" id="GO:0016829">
    <property type="term" value="F:lyase activity"/>
    <property type="evidence" value="ECO:0007669"/>
    <property type="project" value="InterPro"/>
</dbReference>
<evidence type="ECO:0000256" key="1">
    <source>
        <dbReference type="SAM" id="MobiDB-lite"/>
    </source>
</evidence>
<dbReference type="Pfam" id="PF08124">
    <property type="entry name" value="Lyase_8_N"/>
    <property type="match status" value="1"/>
</dbReference>
<dbReference type="STRING" id="1765722.AT728_23595"/>
<dbReference type="Proteomes" id="UP000054804">
    <property type="component" value="Unassembled WGS sequence"/>
</dbReference>
<dbReference type="AlphaFoldDB" id="A0A0W7X252"/>